<evidence type="ECO:0000256" key="3">
    <source>
        <dbReference type="SAM" id="Coils"/>
    </source>
</evidence>
<evidence type="ECO:0000313" key="5">
    <source>
        <dbReference type="Proteomes" id="UP001255856"/>
    </source>
</evidence>
<dbReference type="EMBL" id="JASFZW010000001">
    <property type="protein sequence ID" value="KAK2080367.1"/>
    <property type="molecule type" value="Genomic_DNA"/>
</dbReference>
<reference evidence="4" key="1">
    <citation type="submission" date="2021-01" db="EMBL/GenBank/DDBJ databases">
        <authorList>
            <person name="Eckstrom K.M.E."/>
        </authorList>
    </citation>
    <scope>NUCLEOTIDE SEQUENCE</scope>
    <source>
        <strain evidence="4">UVCC 0001</strain>
    </source>
</reference>
<dbReference type="GO" id="GO:0006397">
    <property type="term" value="P:mRNA processing"/>
    <property type="evidence" value="ECO:0007669"/>
    <property type="project" value="InterPro"/>
</dbReference>
<comment type="caution">
    <text evidence="4">The sequence shown here is derived from an EMBL/GenBank/DDBJ whole genome shotgun (WGS) entry which is preliminary data.</text>
</comment>
<dbReference type="InterPro" id="IPR008501">
    <property type="entry name" value="THOC7/Mft1"/>
</dbReference>
<dbReference type="GO" id="GO:0000445">
    <property type="term" value="C:THO complex part of transcription export complex"/>
    <property type="evidence" value="ECO:0007669"/>
    <property type="project" value="InterPro"/>
</dbReference>
<feature type="coiled-coil region" evidence="3">
    <location>
        <begin position="138"/>
        <end position="168"/>
    </location>
</feature>
<comment type="subcellular location">
    <subcellularLocation>
        <location evidence="1">Nucleus</location>
    </subcellularLocation>
</comment>
<dbReference type="AlphaFoldDB" id="A0AAD9IPN3"/>
<organism evidence="4 5">
    <name type="scientific">Prototheca wickerhamii</name>
    <dbReference type="NCBI Taxonomy" id="3111"/>
    <lineage>
        <taxon>Eukaryota</taxon>
        <taxon>Viridiplantae</taxon>
        <taxon>Chlorophyta</taxon>
        <taxon>core chlorophytes</taxon>
        <taxon>Trebouxiophyceae</taxon>
        <taxon>Chlorellales</taxon>
        <taxon>Chlorellaceae</taxon>
        <taxon>Prototheca</taxon>
    </lineage>
</organism>
<dbReference type="Pfam" id="PF05615">
    <property type="entry name" value="THOC7"/>
    <property type="match status" value="1"/>
</dbReference>
<keyword evidence="5" id="KW-1185">Reference proteome</keyword>
<keyword evidence="2" id="KW-0539">Nucleus</keyword>
<sequence>MAATAEEEAIIKYRYLTQTVTTAAHVLPPLKSLAKRFYQFRAALQSGSLSEAEAVHGELQIDLHAIRAALDRQATSSRVASQEMEYYAAEQAKLEASIEEMGRVLESQKTDLAAARVQLDRWQQYEALKKQVAAVPARSVTRQEMETVRREIADLTEQRRQIDRLMDRRRRALAGVLTVLQATVAEIEADAPAEEGALPDAES</sequence>
<keyword evidence="3" id="KW-0175">Coiled coil</keyword>
<evidence type="ECO:0000256" key="2">
    <source>
        <dbReference type="ARBA" id="ARBA00023242"/>
    </source>
</evidence>
<proteinExistence type="predicted"/>
<dbReference type="Proteomes" id="UP001255856">
    <property type="component" value="Unassembled WGS sequence"/>
</dbReference>
<evidence type="ECO:0000256" key="1">
    <source>
        <dbReference type="ARBA" id="ARBA00004123"/>
    </source>
</evidence>
<protein>
    <submittedName>
        <fullName evidence="4">Uncharacterized protein</fullName>
    </submittedName>
</protein>
<accession>A0AAD9IPN3</accession>
<evidence type="ECO:0000313" key="4">
    <source>
        <dbReference type="EMBL" id="KAK2080367.1"/>
    </source>
</evidence>
<name>A0AAD9IPN3_PROWI</name>
<gene>
    <name evidence="4" type="ORF">QBZ16_000220</name>
</gene>